<dbReference type="RefSeq" id="WP_070364241.1">
    <property type="nucleotide sequence ID" value="NZ_CP016070.1"/>
</dbReference>
<keyword evidence="5" id="KW-0809">Transit peptide</keyword>
<dbReference type="InterPro" id="IPR006094">
    <property type="entry name" value="Oxid_FAD_bind_N"/>
</dbReference>
<accession>A0A1D8S293</accession>
<dbReference type="InterPro" id="IPR009051">
    <property type="entry name" value="Helical_ferredxn"/>
</dbReference>
<dbReference type="GO" id="GO:0071949">
    <property type="term" value="F:FAD binding"/>
    <property type="evidence" value="ECO:0007669"/>
    <property type="project" value="InterPro"/>
</dbReference>
<dbReference type="InterPro" id="IPR016166">
    <property type="entry name" value="FAD-bd_PCMH"/>
</dbReference>
<evidence type="ECO:0000256" key="4">
    <source>
        <dbReference type="ARBA" id="ARBA00022827"/>
    </source>
</evidence>
<dbReference type="EMBL" id="CP016070">
    <property type="protein sequence ID" value="AOW79475.1"/>
    <property type="molecule type" value="Genomic_DNA"/>
</dbReference>
<keyword evidence="4" id="KW-0274">FAD</keyword>
<dbReference type="Proteomes" id="UP000185608">
    <property type="component" value="Chromosome"/>
</dbReference>
<protein>
    <recommendedName>
        <fullName evidence="7">D-lactate dehydrogenase (cytochrome)</fullName>
        <ecNumber evidence="7">1.1.2.4</ecNumber>
    </recommendedName>
</protein>
<dbReference type="AlphaFoldDB" id="A0A1D8S293"/>
<dbReference type="InterPro" id="IPR004113">
    <property type="entry name" value="FAD-bd_oxidored_4_C"/>
</dbReference>
<dbReference type="Gene3D" id="1.10.1060.10">
    <property type="entry name" value="Alpha-helical ferredoxin"/>
    <property type="match status" value="1"/>
</dbReference>
<gene>
    <name evidence="10" type="ORF">HTSR_0274</name>
</gene>
<dbReference type="KEGG" id="halh:HTSR_0274"/>
<dbReference type="EC" id="1.1.2.4" evidence="7"/>
<dbReference type="PATRIC" id="fig|1855411.3.peg.270"/>
<evidence type="ECO:0000256" key="6">
    <source>
        <dbReference type="ARBA" id="ARBA00023002"/>
    </source>
</evidence>
<dbReference type="GO" id="GO:0008720">
    <property type="term" value="F:D-lactate dehydrogenase (NAD+) activity"/>
    <property type="evidence" value="ECO:0007669"/>
    <property type="project" value="TreeGrafter"/>
</dbReference>
<dbReference type="Gene3D" id="3.30.70.2190">
    <property type="match status" value="1"/>
</dbReference>
<dbReference type="InterPro" id="IPR036318">
    <property type="entry name" value="FAD-bd_PCMH-like_sf"/>
</dbReference>
<keyword evidence="6 10" id="KW-0560">Oxidoreductase</keyword>
<dbReference type="Pfam" id="PF02754">
    <property type="entry name" value="CCG"/>
    <property type="match status" value="1"/>
</dbReference>
<comment type="cofactor">
    <cofactor evidence="1">
        <name>FAD</name>
        <dbReference type="ChEBI" id="CHEBI:57692"/>
    </cofactor>
</comment>
<sequence length="997" mass="107408">MTSRSGAPDPALDPRADFDYQGGPRSHPDLAETLDTRVDGEVRFDQYTRQAYATDASLYQIEPVGVVRPKHTEDVATVVSVCRERGTAVLPRGAGTSLAGQTTNEAVVLDFKAHMDGVQSVDPESSTVRAQPGITLAALDDAVASHDLQYAPDPAWGDKSVLGGAIGNNSTGAHSLRYEKADAYLESAEVVLASGAVVDVGWMDLPDLRDAADPEGDLEARLYAELVRIIDEHGDTIKEVYPDLHRNVSGYNLDLLIEEAETLGRVNVARIFAGSEGTLGIITEATVALEPVPEATAVALLTYDDLGAALGDLEAVLAHDPAALEVMDEQFLDLAGTVDRFEDLIAEFPDGTGATLLVEFDANSEAGASEAVTDLIADRVAVDTTGRANGALEAHTSERQTAFWDLRKAGLPILLSETGTVRPWPFIEDTAIPVSNLGAFVADVQMILDSHDTSATFYAHAGPGVLHIRPFLDLQTQSGVDAMADIADAITDLVVNYDGAVSGEHGDGRARTQWNRKRYGEDVWELFRSLKRRVDPDWILNPGPVGGAEDGPPDMTESLRFGPGYELDLPVDPELNWDNENGMRGMVELCHGCGGCTGFTETTGGVMCPTFRATGEEIQSTRARANLLRTAMDGTLPADPLDEEFIEEVLSLCVSCQGCRRDCPSGVDMAKLKAELTHAYHQREGASLRSKLFANVDRLAGLASTVSPISKTLASLPGADWLLERTLGIASERTLPTFEGPPLQDWFAARGGCRVPASEAEHRVILFPDTYTNYSRQHVGKAAVRVLEAAGVHVRMAERSDSGRPAYSKSFIDLARQAAEQNVAALEPRVREGWTVLTTEPSDAVMFQHDYLDLLDGPAVSRLAEHTYSVMEFLDRFDLVESLSVRADGETVTYHGHCHQKAEGTAHHAARALDRAGFDVEELDSGCCGMAGTFGYEAEHYSMSRAIGQDVFELIQKSDGDVLVAPGGSCRTQFEDSPVAEGQPPHPIELLADSLVE</sequence>
<dbReference type="SUPFAM" id="SSF55103">
    <property type="entry name" value="FAD-linked oxidases, C-terminal domain"/>
    <property type="match status" value="1"/>
</dbReference>
<dbReference type="SUPFAM" id="SSF56176">
    <property type="entry name" value="FAD-binding/transporter-associated domain-like"/>
    <property type="match status" value="1"/>
</dbReference>
<dbReference type="PANTHER" id="PTHR11748">
    <property type="entry name" value="D-LACTATE DEHYDROGENASE"/>
    <property type="match status" value="1"/>
</dbReference>
<evidence type="ECO:0000256" key="3">
    <source>
        <dbReference type="ARBA" id="ARBA00022630"/>
    </source>
</evidence>
<evidence type="ECO:0000256" key="2">
    <source>
        <dbReference type="ARBA" id="ARBA00008000"/>
    </source>
</evidence>
<dbReference type="SUPFAM" id="SSF46548">
    <property type="entry name" value="alpha-helical ferredoxin"/>
    <property type="match status" value="1"/>
</dbReference>
<name>A0A1D8S293_9EURY</name>
<evidence type="ECO:0000313" key="11">
    <source>
        <dbReference type="Proteomes" id="UP000185608"/>
    </source>
</evidence>
<evidence type="ECO:0000256" key="7">
    <source>
        <dbReference type="ARBA" id="ARBA00038897"/>
    </source>
</evidence>
<dbReference type="InterPro" id="IPR004017">
    <property type="entry name" value="Cys_rich_dom"/>
</dbReference>
<dbReference type="GO" id="GO:1903457">
    <property type="term" value="P:lactate catabolic process"/>
    <property type="evidence" value="ECO:0007669"/>
    <property type="project" value="TreeGrafter"/>
</dbReference>
<evidence type="ECO:0000313" key="10">
    <source>
        <dbReference type="EMBL" id="AOW79475.1"/>
    </source>
</evidence>
<feature type="region of interest" description="Disordered" evidence="8">
    <location>
        <begin position="1"/>
        <end position="31"/>
    </location>
</feature>
<dbReference type="InterPro" id="IPR016164">
    <property type="entry name" value="FAD-linked_Oxase-like_C"/>
</dbReference>
<dbReference type="PANTHER" id="PTHR11748:SF111">
    <property type="entry name" value="D-LACTATE DEHYDROGENASE, MITOCHONDRIAL-RELATED"/>
    <property type="match status" value="1"/>
</dbReference>
<dbReference type="Gene3D" id="3.30.43.10">
    <property type="entry name" value="Uridine Diphospho-n-acetylenolpyruvylglucosamine Reductase, domain 2"/>
    <property type="match status" value="1"/>
</dbReference>
<dbReference type="InterPro" id="IPR017896">
    <property type="entry name" value="4Fe4S_Fe-S-bd"/>
</dbReference>
<organism evidence="10 11">
    <name type="scientific">Halodesulfurarchaeum formicicum</name>
    <dbReference type="NCBI Taxonomy" id="1873524"/>
    <lineage>
        <taxon>Archaea</taxon>
        <taxon>Methanobacteriati</taxon>
        <taxon>Methanobacteriota</taxon>
        <taxon>Stenosarchaea group</taxon>
        <taxon>Halobacteria</taxon>
        <taxon>Halobacteriales</taxon>
        <taxon>Halobacteriaceae</taxon>
        <taxon>Halodesulfurarchaeum</taxon>
    </lineage>
</organism>
<evidence type="ECO:0000256" key="5">
    <source>
        <dbReference type="ARBA" id="ARBA00022946"/>
    </source>
</evidence>
<dbReference type="Pfam" id="PF02913">
    <property type="entry name" value="FAD-oxidase_C"/>
    <property type="match status" value="1"/>
</dbReference>
<dbReference type="Gene3D" id="3.30.70.2740">
    <property type="match status" value="1"/>
</dbReference>
<feature type="domain" description="FAD-binding PCMH-type" evidence="9">
    <location>
        <begin position="59"/>
        <end position="292"/>
    </location>
</feature>
<evidence type="ECO:0000256" key="8">
    <source>
        <dbReference type="SAM" id="MobiDB-lite"/>
    </source>
</evidence>
<dbReference type="Gene3D" id="3.30.465.10">
    <property type="match status" value="1"/>
</dbReference>
<dbReference type="PROSITE" id="PS51387">
    <property type="entry name" value="FAD_PCMH"/>
    <property type="match status" value="1"/>
</dbReference>
<dbReference type="InterPro" id="IPR016167">
    <property type="entry name" value="FAD-bd_PCMH_sub1"/>
</dbReference>
<dbReference type="GO" id="GO:0051536">
    <property type="term" value="F:iron-sulfur cluster binding"/>
    <property type="evidence" value="ECO:0007669"/>
    <property type="project" value="InterPro"/>
</dbReference>
<dbReference type="InterPro" id="IPR016169">
    <property type="entry name" value="FAD-bd_PCMH_sub2"/>
</dbReference>
<evidence type="ECO:0000256" key="1">
    <source>
        <dbReference type="ARBA" id="ARBA00001974"/>
    </source>
</evidence>
<dbReference type="Pfam" id="PF13183">
    <property type="entry name" value="Fer4_8"/>
    <property type="match status" value="1"/>
</dbReference>
<reference evidence="10 11" key="1">
    <citation type="submission" date="2016-06" db="EMBL/GenBank/DDBJ databases">
        <title>Discovery of anaerobic lithoheterotrophic haloarchaeon capable of sulfur respiration by hydrogen and formate.</title>
        <authorList>
            <person name="Sorokin D.Y."/>
            <person name="Kublanov I.V."/>
            <person name="Roman P."/>
            <person name="Sinninghe Damste J.S."/>
            <person name="Golyshin P.N."/>
            <person name="Rojo D."/>
            <person name="Ciordia S."/>
            <person name="Mena Md.C."/>
            <person name="Ferrer M."/>
            <person name="Smedile F."/>
            <person name="Messina E."/>
            <person name="La Cono V."/>
            <person name="Yakimov M.M."/>
        </authorList>
    </citation>
    <scope>NUCLEOTIDE SEQUENCE [LARGE SCALE GENOMIC DNA]</scope>
    <source>
        <strain evidence="10 11">HTSR1</strain>
    </source>
</reference>
<dbReference type="Pfam" id="PF01565">
    <property type="entry name" value="FAD_binding_4"/>
    <property type="match status" value="1"/>
</dbReference>
<dbReference type="GO" id="GO:0004458">
    <property type="term" value="F:D-lactate dehydrogenase (cytochrome) activity"/>
    <property type="evidence" value="ECO:0007669"/>
    <property type="project" value="UniProtKB-EC"/>
</dbReference>
<keyword evidence="3" id="KW-0285">Flavoprotein</keyword>
<proteinExistence type="inferred from homology"/>
<evidence type="ECO:0000259" key="9">
    <source>
        <dbReference type="PROSITE" id="PS51387"/>
    </source>
</evidence>
<dbReference type="GeneID" id="29828287"/>
<comment type="similarity">
    <text evidence="2">Belongs to the FAD-binding oxidoreductase/transferase type 4 family.</text>
</comment>
<dbReference type="STRING" id="1873524.HSR6_0260"/>